<dbReference type="Pfam" id="PF13350">
    <property type="entry name" value="Y_phosphatase3"/>
    <property type="match status" value="1"/>
</dbReference>
<dbReference type="AlphaFoldDB" id="A0A6J4ID26"/>
<dbReference type="InterPro" id="IPR000387">
    <property type="entry name" value="Tyr_Pase_dom"/>
</dbReference>
<dbReference type="GO" id="GO:0004721">
    <property type="term" value="F:phosphoprotein phosphatase activity"/>
    <property type="evidence" value="ECO:0007669"/>
    <property type="project" value="InterPro"/>
</dbReference>
<dbReference type="PROSITE" id="PS50056">
    <property type="entry name" value="TYR_PHOSPHATASE_2"/>
    <property type="match status" value="1"/>
</dbReference>
<dbReference type="InterPro" id="IPR016130">
    <property type="entry name" value="Tyr_Pase_AS"/>
</dbReference>
<evidence type="ECO:0000259" key="2">
    <source>
        <dbReference type="PROSITE" id="PS50056"/>
    </source>
</evidence>
<evidence type="ECO:0000256" key="1">
    <source>
        <dbReference type="ARBA" id="ARBA00009580"/>
    </source>
</evidence>
<reference evidence="3" key="1">
    <citation type="submission" date="2020-02" db="EMBL/GenBank/DDBJ databases">
        <authorList>
            <person name="Meier V. D."/>
        </authorList>
    </citation>
    <scope>NUCLEOTIDE SEQUENCE</scope>
    <source>
        <strain evidence="3">AVDCRST_MAG56</strain>
    </source>
</reference>
<comment type="similarity">
    <text evidence="1">Belongs to the protein-tyrosine phosphatase family.</text>
</comment>
<protein>
    <recommendedName>
        <fullName evidence="2">Tyrosine specific protein phosphatases domain-containing protein</fullName>
    </recommendedName>
</protein>
<proteinExistence type="inferred from homology"/>
<dbReference type="PANTHER" id="PTHR31126:SF1">
    <property type="entry name" value="TYROSINE SPECIFIC PROTEIN PHOSPHATASES DOMAIN-CONTAINING PROTEIN"/>
    <property type="match status" value="1"/>
</dbReference>
<accession>A0A6J4ID26</accession>
<dbReference type="SUPFAM" id="SSF52799">
    <property type="entry name" value="(Phosphotyrosine protein) phosphatases II"/>
    <property type="match status" value="1"/>
</dbReference>
<organism evidence="3">
    <name type="scientific">uncultured Cytophagales bacterium</name>
    <dbReference type="NCBI Taxonomy" id="158755"/>
    <lineage>
        <taxon>Bacteria</taxon>
        <taxon>Pseudomonadati</taxon>
        <taxon>Bacteroidota</taxon>
        <taxon>Sphingobacteriia</taxon>
        <taxon>Sphingobacteriales</taxon>
        <taxon>environmental samples</taxon>
    </lineage>
</organism>
<dbReference type="InterPro" id="IPR029021">
    <property type="entry name" value="Prot-tyrosine_phosphatase-like"/>
</dbReference>
<dbReference type="EMBL" id="CADCTQ010000168">
    <property type="protein sequence ID" value="CAA9248563.1"/>
    <property type="molecule type" value="Genomic_DNA"/>
</dbReference>
<dbReference type="PANTHER" id="PTHR31126">
    <property type="entry name" value="TYROSINE-PROTEIN PHOSPHATASE"/>
    <property type="match status" value="1"/>
</dbReference>
<name>A0A6J4ID26_9SPHI</name>
<sequence>MGLDYTAGCVNFRDVGEFVNWLSGEKILPAHKLLRGGTTDFVTDIAEIGSPGTIINLRQGPDRYDFGIAHLHFPLENKVEKYHTERKEVRRWLNEIVKCFEQDDLRYPVLIHCLSGKDRTGIVIAALLLIAGVRPEIIIQEYLLSEGAVSEALIQTALHGMSQPGYFNRADTGKVKTNLLRT</sequence>
<gene>
    <name evidence="3" type="ORF">AVDCRST_MAG56-2012</name>
</gene>
<evidence type="ECO:0000313" key="3">
    <source>
        <dbReference type="EMBL" id="CAA9248563.1"/>
    </source>
</evidence>
<dbReference type="PROSITE" id="PS00383">
    <property type="entry name" value="TYR_PHOSPHATASE_1"/>
    <property type="match status" value="1"/>
</dbReference>
<feature type="domain" description="Tyrosine specific protein phosphatases" evidence="2">
    <location>
        <begin position="90"/>
        <end position="161"/>
    </location>
</feature>
<dbReference type="InterPro" id="IPR026893">
    <property type="entry name" value="Tyr/Ser_Pase_IphP-type"/>
</dbReference>
<dbReference type="Gene3D" id="3.90.190.10">
    <property type="entry name" value="Protein tyrosine phosphatase superfamily"/>
    <property type="match status" value="1"/>
</dbReference>